<organism evidence="2 3">
    <name type="scientific">Spizellomyces punctatus (strain DAOM BR117)</name>
    <dbReference type="NCBI Taxonomy" id="645134"/>
    <lineage>
        <taxon>Eukaryota</taxon>
        <taxon>Fungi</taxon>
        <taxon>Fungi incertae sedis</taxon>
        <taxon>Chytridiomycota</taxon>
        <taxon>Chytridiomycota incertae sedis</taxon>
        <taxon>Chytridiomycetes</taxon>
        <taxon>Spizellomycetales</taxon>
        <taxon>Spizellomycetaceae</taxon>
        <taxon>Spizellomyces</taxon>
    </lineage>
</organism>
<feature type="region of interest" description="Disordered" evidence="1">
    <location>
        <begin position="173"/>
        <end position="199"/>
    </location>
</feature>
<dbReference type="InParanoid" id="A0A0L0HTN4"/>
<protein>
    <recommendedName>
        <fullName evidence="4">F-box domain-containing protein</fullName>
    </recommendedName>
</protein>
<sequence>MTGRFSAAHLLTPPPTPPSSRKLVSCSHPASRRAPSRPIPTEIWELVVAHLEKTGDIYPLLTVSKAWHAIAVRALYKCIVFTSIRQRNSFAAKLCGTKNAELAVEMRWITGKLQAIAIDEDHHSTSPIAPAAEIPELSLPSTKAYNGHFVPDLAILVKGIDFGFRSAPTASVPTFTPTPTPNSSAPGTPSSSAPASPTLQPAALPNSVAIAASLLESSLPYGVWEHRFVSPLLLMISHRCTHLSYLCLSGCQFGDSIFAEALAKLPELTKVDLSFSSVKWEGLQGVAQHCQKRLRWLDISGIFRFRRLRPTLVADILENCTSLSDLVINQCPDLHGCTDRWQKQYPHVILTASQLSIPWKESSHEQY</sequence>
<dbReference type="Proteomes" id="UP000053201">
    <property type="component" value="Unassembled WGS sequence"/>
</dbReference>
<reference evidence="2 3" key="1">
    <citation type="submission" date="2009-08" db="EMBL/GenBank/DDBJ databases">
        <title>The Genome Sequence of Spizellomyces punctatus strain DAOM BR117.</title>
        <authorList>
            <consortium name="The Broad Institute Genome Sequencing Platform"/>
            <person name="Russ C."/>
            <person name="Cuomo C."/>
            <person name="Shea T."/>
            <person name="Young S.K."/>
            <person name="Zeng Q."/>
            <person name="Koehrsen M."/>
            <person name="Haas B."/>
            <person name="Borodovsky M."/>
            <person name="Guigo R."/>
            <person name="Alvarado L."/>
            <person name="Berlin A."/>
            <person name="Bochicchio J."/>
            <person name="Borenstein D."/>
            <person name="Chapman S."/>
            <person name="Chen Z."/>
            <person name="Engels R."/>
            <person name="Freedman E."/>
            <person name="Gellesch M."/>
            <person name="Goldberg J."/>
            <person name="Griggs A."/>
            <person name="Gujja S."/>
            <person name="Heiman D."/>
            <person name="Hepburn T."/>
            <person name="Howarth C."/>
            <person name="Jen D."/>
            <person name="Larson L."/>
            <person name="Lewis B."/>
            <person name="Mehta T."/>
            <person name="Park D."/>
            <person name="Pearson M."/>
            <person name="Roberts A."/>
            <person name="Saif S."/>
            <person name="Shenoy N."/>
            <person name="Sisk P."/>
            <person name="Stolte C."/>
            <person name="Sykes S."/>
            <person name="Thomson T."/>
            <person name="Walk T."/>
            <person name="White J."/>
            <person name="Yandava C."/>
            <person name="Burger G."/>
            <person name="Gray M.W."/>
            <person name="Holland P.W.H."/>
            <person name="King N."/>
            <person name="Lang F.B.F."/>
            <person name="Roger A.J."/>
            <person name="Ruiz-Trillo I."/>
            <person name="Lander E."/>
            <person name="Nusbaum C."/>
        </authorList>
    </citation>
    <scope>NUCLEOTIDE SEQUENCE [LARGE SCALE GENOMIC DNA]</scope>
    <source>
        <strain evidence="2 3">DAOM BR117</strain>
    </source>
</reference>
<feature type="region of interest" description="Disordered" evidence="1">
    <location>
        <begin position="1"/>
        <end position="35"/>
    </location>
</feature>
<name>A0A0L0HTN4_SPIPD</name>
<evidence type="ECO:0000313" key="3">
    <source>
        <dbReference type="Proteomes" id="UP000053201"/>
    </source>
</evidence>
<keyword evidence="3" id="KW-1185">Reference proteome</keyword>
<dbReference type="OrthoDB" id="2160613at2759"/>
<dbReference type="VEuPathDB" id="FungiDB:SPPG_00186"/>
<evidence type="ECO:0000256" key="1">
    <source>
        <dbReference type="SAM" id="MobiDB-lite"/>
    </source>
</evidence>
<dbReference type="SUPFAM" id="SSF52047">
    <property type="entry name" value="RNI-like"/>
    <property type="match status" value="1"/>
</dbReference>
<dbReference type="InterPro" id="IPR032675">
    <property type="entry name" value="LRR_dom_sf"/>
</dbReference>
<dbReference type="GeneID" id="27683932"/>
<dbReference type="EMBL" id="KQ257450">
    <property type="protein sequence ID" value="KND04457.1"/>
    <property type="molecule type" value="Genomic_DNA"/>
</dbReference>
<proteinExistence type="predicted"/>
<dbReference type="STRING" id="645134.A0A0L0HTN4"/>
<dbReference type="Gene3D" id="3.80.10.10">
    <property type="entry name" value="Ribonuclease Inhibitor"/>
    <property type="match status" value="1"/>
</dbReference>
<evidence type="ECO:0000313" key="2">
    <source>
        <dbReference type="EMBL" id="KND04457.1"/>
    </source>
</evidence>
<dbReference type="RefSeq" id="XP_016612496.1">
    <property type="nucleotide sequence ID" value="XM_016748519.1"/>
</dbReference>
<dbReference type="AlphaFoldDB" id="A0A0L0HTN4"/>
<evidence type="ECO:0008006" key="4">
    <source>
        <dbReference type="Google" id="ProtNLM"/>
    </source>
</evidence>
<gene>
    <name evidence="2" type="ORF">SPPG_00186</name>
</gene>
<accession>A0A0L0HTN4</accession>